<evidence type="ECO:0000313" key="2">
    <source>
        <dbReference type="EMBL" id="CDH47244.1"/>
    </source>
</evidence>
<dbReference type="AlphaFoldDB" id="A0A7U7GFE3"/>
<dbReference type="PROSITE" id="PS51257">
    <property type="entry name" value="PROKAR_LIPOPROTEIN"/>
    <property type="match status" value="1"/>
</dbReference>
<keyword evidence="3" id="KW-1185">Reference proteome</keyword>
<organism evidence="2 3">
    <name type="scientific">Candidatus Contendobacter odensis Run_B_J11</name>
    <dbReference type="NCBI Taxonomy" id="1400861"/>
    <lineage>
        <taxon>Bacteria</taxon>
        <taxon>Pseudomonadati</taxon>
        <taxon>Pseudomonadota</taxon>
        <taxon>Gammaproteobacteria</taxon>
        <taxon>Candidatus Competibacteraceae</taxon>
        <taxon>Candidatus Contendibacter</taxon>
    </lineage>
</organism>
<dbReference type="InterPro" id="IPR007461">
    <property type="entry name" value="Ysc84_actin-binding"/>
</dbReference>
<evidence type="ECO:0000259" key="1">
    <source>
        <dbReference type="Pfam" id="PF04366"/>
    </source>
</evidence>
<feature type="domain" description="Ysc84 actin-binding" evidence="1">
    <location>
        <begin position="108"/>
        <end position="193"/>
    </location>
</feature>
<name>A0A7U7GFE3_9GAMM</name>
<dbReference type="Pfam" id="PF04366">
    <property type="entry name" value="Ysc84"/>
    <property type="match status" value="1"/>
</dbReference>
<protein>
    <submittedName>
        <fullName evidence="2">Lipoprotein</fullName>
    </submittedName>
</protein>
<dbReference type="EMBL" id="CBTK010000295">
    <property type="protein sequence ID" value="CDH47244.1"/>
    <property type="molecule type" value="Genomic_DNA"/>
</dbReference>
<proteinExistence type="predicted"/>
<keyword evidence="2" id="KW-0449">Lipoprotein</keyword>
<gene>
    <name evidence="2" type="ORF">BN874_770094</name>
</gene>
<dbReference type="Proteomes" id="UP000019184">
    <property type="component" value="Unassembled WGS sequence"/>
</dbReference>
<comment type="caution">
    <text evidence="2">The sequence shown here is derived from an EMBL/GenBank/DDBJ whole genome shotgun (WGS) entry which is preliminary data.</text>
</comment>
<dbReference type="RefSeq" id="WP_230314497.1">
    <property type="nucleotide sequence ID" value="NZ_CBTK010000295.1"/>
</dbReference>
<sequence>MHVFRTFIVPLMIALGLGLQSCSTAPMSPYQIDEQRSSIREMANDTLGQLYQQYPGARRQIERAAGYAVFSNFGLKVLFMGSATGEGIAVSRATRRETFMRMVELQPGYGFGVQRFRLVFVFETQQSLDQFMNSGWEFGANAMASAKTSTQQMGNQLGVSVSPGVLMYQLSDQGAIVGVSITGAKYYPDQNLN</sequence>
<accession>A0A7U7GFE3</accession>
<reference evidence="2 3" key="1">
    <citation type="journal article" date="2014" name="ISME J.">
        <title>Candidatus Competibacter-lineage genomes retrieved from metagenomes reveal functional metabolic diversity.</title>
        <authorList>
            <person name="McIlroy S.J."/>
            <person name="Albertsen M."/>
            <person name="Andresen E.K."/>
            <person name="Saunders A.M."/>
            <person name="Kristiansen R."/>
            <person name="Stokholm-Bjerregaard M."/>
            <person name="Nielsen K.L."/>
            <person name="Nielsen P.H."/>
        </authorList>
    </citation>
    <scope>NUCLEOTIDE SEQUENCE [LARGE SCALE GENOMIC DNA]</scope>
    <source>
        <strain evidence="2 3">Run_B_J11</strain>
    </source>
</reference>
<evidence type="ECO:0000313" key="3">
    <source>
        <dbReference type="Proteomes" id="UP000019184"/>
    </source>
</evidence>